<sequence length="338" mass="38211">MWFKWFLLVFMLLLGGSVTAASVPTLSNVITLLRLEHDVVADLERGKIVTFAVQESTRKELAVGLATYLPSSPTKLADFFKQGDFIGIDPDVLVFGEIFPHAGIDTFQHFSFAPKQSDEVQNLLAAEHEEFNLSADEISRFVSLNGQLSELDRVNLTEVVSQRYRQVLWQRWQAYYNQGLSGVAPYTRGNGKVDPGEELRLLADNNALLALLSPALKKAWLSYPSHFPQEAIERFLWLNREVNGRPAAILSHRVLYTADSISMIVSRHFFVGHSYNVGQMVLACLPHREGMIVFYIQQTSTDKVTGLGSSLKRSVGRMRIKQQMIKNLERMRAAMRSY</sequence>
<feature type="signal peptide" evidence="1">
    <location>
        <begin position="1"/>
        <end position="20"/>
    </location>
</feature>
<keyword evidence="3" id="KW-1185">Reference proteome</keyword>
<reference evidence="2 3" key="1">
    <citation type="submission" date="2016-10" db="EMBL/GenBank/DDBJ databases">
        <authorList>
            <person name="de Groot N.N."/>
        </authorList>
    </citation>
    <scope>NUCLEOTIDE SEQUENCE [LARGE SCALE GENOMIC DNA]</scope>
    <source>
        <strain evidence="2 3">Nm146</strain>
    </source>
</reference>
<evidence type="ECO:0000256" key="1">
    <source>
        <dbReference type="SAM" id="SignalP"/>
    </source>
</evidence>
<gene>
    <name evidence="2" type="ORF">SAMN05421880_11282</name>
</gene>
<evidence type="ECO:0008006" key="4">
    <source>
        <dbReference type="Google" id="ProtNLM"/>
    </source>
</evidence>
<feature type="chain" id="PRO_5011687740" description="DUF1460 domain-containing protein" evidence="1">
    <location>
        <begin position="21"/>
        <end position="338"/>
    </location>
</feature>
<dbReference type="RefSeq" id="WP_090668456.1">
    <property type="nucleotide sequence ID" value="NZ_FOUF01000012.1"/>
</dbReference>
<evidence type="ECO:0000313" key="3">
    <source>
        <dbReference type="Proteomes" id="UP000199561"/>
    </source>
</evidence>
<dbReference type="EMBL" id="FOUF01000012">
    <property type="protein sequence ID" value="SFM31120.1"/>
    <property type="molecule type" value="Genomic_DNA"/>
</dbReference>
<protein>
    <recommendedName>
        <fullName evidence="4">DUF1460 domain-containing protein</fullName>
    </recommendedName>
</protein>
<accession>A0A1I4PUG1</accession>
<keyword evidence="1" id="KW-0732">Signal</keyword>
<evidence type="ECO:0000313" key="2">
    <source>
        <dbReference type="EMBL" id="SFM31120.1"/>
    </source>
</evidence>
<dbReference type="Proteomes" id="UP000199561">
    <property type="component" value="Unassembled WGS sequence"/>
</dbReference>
<organism evidence="2 3">
    <name type="scientific">Nitrosomonas nitrosa</name>
    <dbReference type="NCBI Taxonomy" id="52442"/>
    <lineage>
        <taxon>Bacteria</taxon>
        <taxon>Pseudomonadati</taxon>
        <taxon>Pseudomonadota</taxon>
        <taxon>Betaproteobacteria</taxon>
        <taxon>Nitrosomonadales</taxon>
        <taxon>Nitrosomonadaceae</taxon>
        <taxon>Nitrosomonas</taxon>
    </lineage>
</organism>
<name>A0A1I4PUG1_9PROT</name>
<dbReference type="AlphaFoldDB" id="A0A1I4PUG1"/>
<proteinExistence type="predicted"/>